<dbReference type="InterPro" id="IPR001909">
    <property type="entry name" value="KRAB"/>
</dbReference>
<dbReference type="Ensembl" id="ENSCWAT00000023902.1">
    <property type="protein sequence ID" value="ENSCWAP00000022034.1"/>
    <property type="gene ID" value="ENSCWAG00000016816.1"/>
</dbReference>
<dbReference type="GO" id="GO:0006355">
    <property type="term" value="P:regulation of DNA-templated transcription"/>
    <property type="evidence" value="ECO:0007669"/>
    <property type="project" value="InterPro"/>
</dbReference>
<dbReference type="Gene3D" id="6.10.140.140">
    <property type="match status" value="1"/>
</dbReference>
<dbReference type="CDD" id="cd07765">
    <property type="entry name" value="KRAB_A-box"/>
    <property type="match status" value="1"/>
</dbReference>
<evidence type="ECO:0000313" key="3">
    <source>
        <dbReference type="Proteomes" id="UP000694540"/>
    </source>
</evidence>
<dbReference type="AlphaFoldDB" id="A0A8C3WWE4"/>
<dbReference type="Proteomes" id="UP000694540">
    <property type="component" value="Unplaced"/>
</dbReference>
<protein>
    <recommendedName>
        <fullName evidence="1">KRAB domain-containing protein</fullName>
    </recommendedName>
</protein>
<dbReference type="PANTHER" id="PTHR23232:SF157">
    <property type="entry name" value="ZINC FINGER PROTEIN 525"/>
    <property type="match status" value="1"/>
</dbReference>
<name>A0A8C3WWE4_9CETA</name>
<dbReference type="SUPFAM" id="SSF109640">
    <property type="entry name" value="KRAB domain (Kruppel-associated box)"/>
    <property type="match status" value="1"/>
</dbReference>
<evidence type="ECO:0000259" key="1">
    <source>
        <dbReference type="PROSITE" id="PS50805"/>
    </source>
</evidence>
<dbReference type="InterPro" id="IPR036051">
    <property type="entry name" value="KRAB_dom_sf"/>
</dbReference>
<dbReference type="PANTHER" id="PTHR23232">
    <property type="entry name" value="KRAB DOMAIN C2H2 ZINC FINGER"/>
    <property type="match status" value="1"/>
</dbReference>
<dbReference type="InterPro" id="IPR050169">
    <property type="entry name" value="Krueppel_C2H2_ZnF"/>
</dbReference>
<organism evidence="2 3">
    <name type="scientific">Catagonus wagneri</name>
    <name type="common">Chacoan peccary</name>
    <dbReference type="NCBI Taxonomy" id="51154"/>
    <lineage>
        <taxon>Eukaryota</taxon>
        <taxon>Metazoa</taxon>
        <taxon>Chordata</taxon>
        <taxon>Craniata</taxon>
        <taxon>Vertebrata</taxon>
        <taxon>Euteleostomi</taxon>
        <taxon>Mammalia</taxon>
        <taxon>Eutheria</taxon>
        <taxon>Laurasiatheria</taxon>
        <taxon>Artiodactyla</taxon>
        <taxon>Suina</taxon>
        <taxon>Tayassuidae</taxon>
        <taxon>Catagonus</taxon>
    </lineage>
</organism>
<reference evidence="2" key="2">
    <citation type="submission" date="2025-09" db="UniProtKB">
        <authorList>
            <consortium name="Ensembl"/>
        </authorList>
    </citation>
    <scope>IDENTIFICATION</scope>
</reference>
<feature type="domain" description="KRAB" evidence="1">
    <location>
        <begin position="14"/>
        <end position="75"/>
    </location>
</feature>
<evidence type="ECO:0000313" key="2">
    <source>
        <dbReference type="Ensembl" id="ENSCWAP00000022034.1"/>
    </source>
</evidence>
<sequence length="75" mass="8327">MEPRPWQIPPWSPVSFKDVAVTFTWEEWGQLDPAQRTLYREVTLETCSHLVSLAGARGGPMGGGACVSPRPEVYP</sequence>
<dbReference type="SMART" id="SM00349">
    <property type="entry name" value="KRAB"/>
    <property type="match status" value="1"/>
</dbReference>
<dbReference type="Pfam" id="PF01352">
    <property type="entry name" value="KRAB"/>
    <property type="match status" value="1"/>
</dbReference>
<dbReference type="GeneTree" id="ENSGT00940000164425"/>
<dbReference type="PROSITE" id="PS50805">
    <property type="entry name" value="KRAB"/>
    <property type="match status" value="1"/>
</dbReference>
<accession>A0A8C3WWE4</accession>
<reference evidence="2" key="1">
    <citation type="submission" date="2025-08" db="UniProtKB">
        <authorList>
            <consortium name="Ensembl"/>
        </authorList>
    </citation>
    <scope>IDENTIFICATION</scope>
</reference>
<proteinExistence type="predicted"/>
<keyword evidence="3" id="KW-1185">Reference proteome</keyword>